<dbReference type="OMA" id="WCEVNSS"/>
<dbReference type="SUPFAM" id="SSF81653">
    <property type="entry name" value="Calcium ATPase, transduction domain A"/>
    <property type="match status" value="1"/>
</dbReference>
<evidence type="ECO:0000256" key="1">
    <source>
        <dbReference type="ARBA" id="ARBA00004141"/>
    </source>
</evidence>
<dbReference type="SMART" id="SM00831">
    <property type="entry name" value="Cation_ATPase_N"/>
    <property type="match status" value="1"/>
</dbReference>
<keyword evidence="8" id="KW-1185">Reference proteome</keyword>
<dbReference type="PaxDb" id="4081-Solyc02g088060.1.1"/>
<keyword evidence="2" id="KW-0812">Transmembrane</keyword>
<sequence>MTHLIKSLTHVCLDYGSDQRVLMDLDDLENIPIEQVCENLRCKEDEGLTYTDVEERLSIYGHNKLEEKTESKFFNFLRYSRNPLSRTMVAAAIMAMAIVRKASRLVPFLDLEKWCRVLIRGQWCEVNSSNLVPGDMIRIKMGDIVPADVRILKYCTTDDPVVKIDQSDLTGESLPVTKSRRGDCRNAAAAHLVKKFQPSAEQANLEVSSDTEQSVHSVIDTFADKVLHSITVAIQEVPHGGKEKSGSPWQFIGVLPFVDPPREDCASSIRELLNHGVNVKMITRDQLVIGKEIGRRVGMGTNMYPSSALLGHNYRHEDWEFIQLISTMLVVFGDQSIGWSCVGKIWLYNIVFYVPLYCIKFFNQE</sequence>
<dbReference type="InterPro" id="IPR008250">
    <property type="entry name" value="ATPase_P-typ_transduc_dom_A_sf"/>
</dbReference>
<comment type="subcellular location">
    <subcellularLocation>
        <location evidence="1">Membrane</location>
        <topology evidence="1">Multi-pass membrane protein</topology>
    </subcellularLocation>
</comment>
<dbReference type="InParanoid" id="A0A3Q7F8V7"/>
<evidence type="ECO:0000256" key="2">
    <source>
        <dbReference type="ARBA" id="ARBA00022692"/>
    </source>
</evidence>
<dbReference type="PANTHER" id="PTHR42861">
    <property type="entry name" value="CALCIUM-TRANSPORTING ATPASE"/>
    <property type="match status" value="1"/>
</dbReference>
<dbReference type="GO" id="GO:0016020">
    <property type="term" value="C:membrane"/>
    <property type="evidence" value="ECO:0007669"/>
    <property type="project" value="UniProtKB-SubCell"/>
</dbReference>
<dbReference type="EnsemblPlants" id="Solyc02g088060.2.1">
    <property type="protein sequence ID" value="Solyc02g088060.2.1"/>
    <property type="gene ID" value="Solyc02g088060.2"/>
</dbReference>
<evidence type="ECO:0000313" key="7">
    <source>
        <dbReference type="EnsemblPlants" id="Solyc02g088060.2.1"/>
    </source>
</evidence>
<dbReference type="InterPro" id="IPR059000">
    <property type="entry name" value="ATPase_P-type_domA"/>
</dbReference>
<evidence type="ECO:0000256" key="3">
    <source>
        <dbReference type="ARBA" id="ARBA00022842"/>
    </source>
</evidence>
<feature type="domain" description="Cation-transporting P-type ATPase N-terminal" evidence="6">
    <location>
        <begin position="27"/>
        <end position="100"/>
    </location>
</feature>
<dbReference type="GO" id="GO:0000166">
    <property type="term" value="F:nucleotide binding"/>
    <property type="evidence" value="ECO:0007669"/>
    <property type="project" value="InterPro"/>
</dbReference>
<organism evidence="7">
    <name type="scientific">Solanum lycopersicum</name>
    <name type="common">Tomato</name>
    <name type="synonym">Lycopersicon esculentum</name>
    <dbReference type="NCBI Taxonomy" id="4081"/>
    <lineage>
        <taxon>Eukaryota</taxon>
        <taxon>Viridiplantae</taxon>
        <taxon>Streptophyta</taxon>
        <taxon>Embryophyta</taxon>
        <taxon>Tracheophyta</taxon>
        <taxon>Spermatophyta</taxon>
        <taxon>Magnoliopsida</taxon>
        <taxon>eudicotyledons</taxon>
        <taxon>Gunneridae</taxon>
        <taxon>Pentapetalae</taxon>
        <taxon>asterids</taxon>
        <taxon>lamiids</taxon>
        <taxon>Solanales</taxon>
        <taxon>Solanaceae</taxon>
        <taxon>Solanoideae</taxon>
        <taxon>Solaneae</taxon>
        <taxon>Solanum</taxon>
        <taxon>Solanum subgen. Lycopersicon</taxon>
    </lineage>
</organism>
<protein>
    <recommendedName>
        <fullName evidence="6">Cation-transporting P-type ATPase N-terminal domain-containing protein</fullName>
    </recommendedName>
</protein>
<dbReference type="Gene3D" id="3.40.50.1000">
    <property type="entry name" value="HAD superfamily/HAD-like"/>
    <property type="match status" value="1"/>
</dbReference>
<dbReference type="InterPro" id="IPR023299">
    <property type="entry name" value="ATPase_P-typ_cyto_dom_N"/>
</dbReference>
<dbReference type="SUPFAM" id="SSF56784">
    <property type="entry name" value="HAD-like"/>
    <property type="match status" value="1"/>
</dbReference>
<dbReference type="Gramene" id="Solyc02g088060.2.1">
    <property type="protein sequence ID" value="Solyc02g088060.2.1"/>
    <property type="gene ID" value="Solyc02g088060.2"/>
</dbReference>
<proteinExistence type="predicted"/>
<dbReference type="Pfam" id="PF00122">
    <property type="entry name" value="E1-E2_ATPase"/>
    <property type="match status" value="1"/>
</dbReference>
<keyword evidence="5" id="KW-0472">Membrane</keyword>
<dbReference type="Pfam" id="PF00690">
    <property type="entry name" value="Cation_ATPase_N"/>
    <property type="match status" value="1"/>
</dbReference>
<dbReference type="Gene3D" id="2.70.150.10">
    <property type="entry name" value="Calcium-transporting ATPase, cytoplasmic transduction domain A"/>
    <property type="match status" value="1"/>
</dbReference>
<dbReference type="InterPro" id="IPR023214">
    <property type="entry name" value="HAD_sf"/>
</dbReference>
<dbReference type="Gene3D" id="3.40.1110.10">
    <property type="entry name" value="Calcium-transporting ATPase, cytoplasmic domain N"/>
    <property type="match status" value="1"/>
</dbReference>
<name>A0A3Q7F8V7_SOLLC</name>
<dbReference type="InterPro" id="IPR023298">
    <property type="entry name" value="ATPase_P-typ_TM_dom_sf"/>
</dbReference>
<dbReference type="InterPro" id="IPR004014">
    <property type="entry name" value="ATPase_P-typ_cation-transptr_N"/>
</dbReference>
<dbReference type="Proteomes" id="UP000004994">
    <property type="component" value="Chromosome 2"/>
</dbReference>
<dbReference type="AlphaFoldDB" id="A0A3Q7F8V7"/>
<accession>A0A3Q7F8V7</accession>
<dbReference type="InterPro" id="IPR036412">
    <property type="entry name" value="HAD-like_sf"/>
</dbReference>
<evidence type="ECO:0000313" key="8">
    <source>
        <dbReference type="Proteomes" id="UP000004994"/>
    </source>
</evidence>
<evidence type="ECO:0000259" key="6">
    <source>
        <dbReference type="SMART" id="SM00831"/>
    </source>
</evidence>
<dbReference type="STRING" id="4081.A0A3Q7F8V7"/>
<evidence type="ECO:0000256" key="5">
    <source>
        <dbReference type="ARBA" id="ARBA00023136"/>
    </source>
</evidence>
<reference evidence="7" key="1">
    <citation type="journal article" date="2012" name="Nature">
        <title>The tomato genome sequence provides insights into fleshy fruit evolution.</title>
        <authorList>
            <consortium name="Tomato Genome Consortium"/>
        </authorList>
    </citation>
    <scope>NUCLEOTIDE SEQUENCE [LARGE SCALE GENOMIC DNA]</scope>
    <source>
        <strain evidence="7">cv. Heinz 1706</strain>
    </source>
</reference>
<dbReference type="SUPFAM" id="SSF81665">
    <property type="entry name" value="Calcium ATPase, transmembrane domain M"/>
    <property type="match status" value="1"/>
</dbReference>
<evidence type="ECO:0000256" key="4">
    <source>
        <dbReference type="ARBA" id="ARBA00022989"/>
    </source>
</evidence>
<keyword evidence="3" id="KW-0460">Magnesium</keyword>
<reference evidence="7" key="2">
    <citation type="submission" date="2019-01" db="UniProtKB">
        <authorList>
            <consortium name="EnsemblPlants"/>
        </authorList>
    </citation>
    <scope>IDENTIFICATION</scope>
    <source>
        <strain evidence="7">cv. Heinz 1706</strain>
    </source>
</reference>
<keyword evidence="4" id="KW-1133">Transmembrane helix</keyword>